<dbReference type="EMBL" id="JAZHXJ010002289">
    <property type="protein sequence ID" value="KAL1839775.1"/>
    <property type="molecule type" value="Genomic_DNA"/>
</dbReference>
<proteinExistence type="predicted"/>
<organism evidence="1 2">
    <name type="scientific">Phialemonium thermophilum</name>
    <dbReference type="NCBI Taxonomy" id="223376"/>
    <lineage>
        <taxon>Eukaryota</taxon>
        <taxon>Fungi</taxon>
        <taxon>Dikarya</taxon>
        <taxon>Ascomycota</taxon>
        <taxon>Pezizomycotina</taxon>
        <taxon>Sordariomycetes</taxon>
        <taxon>Sordariomycetidae</taxon>
        <taxon>Cephalothecales</taxon>
        <taxon>Cephalothecaceae</taxon>
        <taxon>Phialemonium</taxon>
    </lineage>
</organism>
<reference evidence="1 2" key="1">
    <citation type="journal article" date="2024" name="Commun. Biol.">
        <title>Comparative genomic analysis of thermophilic fungi reveals convergent evolutionary adaptations and gene losses.</title>
        <authorList>
            <person name="Steindorff A.S."/>
            <person name="Aguilar-Pontes M.V."/>
            <person name="Robinson A.J."/>
            <person name="Andreopoulos B."/>
            <person name="LaButti K."/>
            <person name="Kuo A."/>
            <person name="Mondo S."/>
            <person name="Riley R."/>
            <person name="Otillar R."/>
            <person name="Haridas S."/>
            <person name="Lipzen A."/>
            <person name="Grimwood J."/>
            <person name="Schmutz J."/>
            <person name="Clum A."/>
            <person name="Reid I.D."/>
            <person name="Moisan M.C."/>
            <person name="Butler G."/>
            <person name="Nguyen T.T.M."/>
            <person name="Dewar K."/>
            <person name="Conant G."/>
            <person name="Drula E."/>
            <person name="Henrissat B."/>
            <person name="Hansel C."/>
            <person name="Singer S."/>
            <person name="Hutchinson M.I."/>
            <person name="de Vries R.P."/>
            <person name="Natvig D.O."/>
            <person name="Powell A.J."/>
            <person name="Tsang A."/>
            <person name="Grigoriev I.V."/>
        </authorList>
    </citation>
    <scope>NUCLEOTIDE SEQUENCE [LARGE SCALE GENOMIC DNA]</scope>
    <source>
        <strain evidence="1 2">ATCC 24622</strain>
    </source>
</reference>
<evidence type="ECO:0000313" key="1">
    <source>
        <dbReference type="EMBL" id="KAL1839775.1"/>
    </source>
</evidence>
<keyword evidence="2" id="KW-1185">Reference proteome</keyword>
<accession>A0ABR3VD24</accession>
<comment type="caution">
    <text evidence="1">The sequence shown here is derived from an EMBL/GenBank/DDBJ whole genome shotgun (WGS) entry which is preliminary data.</text>
</comment>
<protein>
    <submittedName>
        <fullName evidence="1">Uncharacterized protein</fullName>
    </submittedName>
</protein>
<evidence type="ECO:0000313" key="2">
    <source>
        <dbReference type="Proteomes" id="UP001586593"/>
    </source>
</evidence>
<name>A0ABR3VD24_9PEZI</name>
<sequence length="84" mass="9329">MYVTTGGGGMCTEVELPCIEMLDGGVYVAKKTMDVRLRPLSTPSSKPPTNVVYAKNIYAKATLLVVTRAEKEEQYDTMRPDQRN</sequence>
<dbReference type="Proteomes" id="UP001586593">
    <property type="component" value="Unassembled WGS sequence"/>
</dbReference>
<gene>
    <name evidence="1" type="ORF">VTK73DRAFT_3926</name>
</gene>